<dbReference type="AlphaFoldDB" id="A0AAW1Q7D3"/>
<name>A0AAW1Q7D3_9CHLO</name>
<proteinExistence type="predicted"/>
<reference evidence="1 2" key="1">
    <citation type="journal article" date="2024" name="Nat. Commun.">
        <title>Phylogenomics reveals the evolutionary origins of lichenization in chlorophyte algae.</title>
        <authorList>
            <person name="Puginier C."/>
            <person name="Libourel C."/>
            <person name="Otte J."/>
            <person name="Skaloud P."/>
            <person name="Haon M."/>
            <person name="Grisel S."/>
            <person name="Petersen M."/>
            <person name="Berrin J.G."/>
            <person name="Delaux P.M."/>
            <person name="Dal Grande F."/>
            <person name="Keller J."/>
        </authorList>
    </citation>
    <scope>NUCLEOTIDE SEQUENCE [LARGE SCALE GENOMIC DNA]</scope>
    <source>
        <strain evidence="1 2">SAG 2043</strain>
    </source>
</reference>
<gene>
    <name evidence="1" type="ORF">WJX72_002688</name>
</gene>
<sequence length="86" mass="9947">MACCKTISLETPAHAVELWNLALKFDSYELRSKVLEYIRLEFMACLAHPGVMEIMLKMPLKYLKAVTSHRDLIFQEKRSLMPSQTS</sequence>
<organism evidence="1 2">
    <name type="scientific">[Myrmecia] bisecta</name>
    <dbReference type="NCBI Taxonomy" id="41462"/>
    <lineage>
        <taxon>Eukaryota</taxon>
        <taxon>Viridiplantae</taxon>
        <taxon>Chlorophyta</taxon>
        <taxon>core chlorophytes</taxon>
        <taxon>Trebouxiophyceae</taxon>
        <taxon>Trebouxiales</taxon>
        <taxon>Trebouxiaceae</taxon>
        <taxon>Myrmecia</taxon>
    </lineage>
</organism>
<dbReference type="EMBL" id="JALJOR010000005">
    <property type="protein sequence ID" value="KAK9816608.1"/>
    <property type="molecule type" value="Genomic_DNA"/>
</dbReference>
<comment type="caution">
    <text evidence="1">The sequence shown here is derived from an EMBL/GenBank/DDBJ whole genome shotgun (WGS) entry which is preliminary data.</text>
</comment>
<dbReference type="CDD" id="cd14733">
    <property type="entry name" value="BACK"/>
    <property type="match status" value="1"/>
</dbReference>
<evidence type="ECO:0000313" key="2">
    <source>
        <dbReference type="Proteomes" id="UP001489004"/>
    </source>
</evidence>
<protein>
    <submittedName>
        <fullName evidence="1">Uncharacterized protein</fullName>
    </submittedName>
</protein>
<dbReference type="Proteomes" id="UP001489004">
    <property type="component" value="Unassembled WGS sequence"/>
</dbReference>
<accession>A0AAW1Q7D3</accession>
<evidence type="ECO:0000313" key="1">
    <source>
        <dbReference type="EMBL" id="KAK9816608.1"/>
    </source>
</evidence>
<keyword evidence="2" id="KW-1185">Reference proteome</keyword>